<keyword evidence="3 5" id="KW-0697">Rotamase</keyword>
<evidence type="ECO:0000256" key="1">
    <source>
        <dbReference type="ARBA" id="ARBA00000971"/>
    </source>
</evidence>
<dbReference type="InterPro" id="IPR046357">
    <property type="entry name" value="PPIase_dom_sf"/>
</dbReference>
<evidence type="ECO:0000313" key="9">
    <source>
        <dbReference type="EMBL" id="RXR07268.1"/>
    </source>
</evidence>
<sequence>MASVGKWVAAAAVSVSLMGGSALAQDKTSLTSEKDKVSYAIGLDVGRSFEPVAPFLDVAAFKRGVQTIFKGGQPTQTEEQAKAADAALRQNIAAGQGQRQQGMPPGMSPPAVDKEQVGLMLGERAVGPSLAPLKDEVDLDVLVQAMQTQFSKGTALLSDAEAQATMQAFIASRQQRMGEKNRTEGAAFLSKNKTEKGVVTTPSGLQYSVLRQGSGERPTATSRVRVNYEGKLLDGTVFDSSYKRGQPAEFGLNQVIAGWTEGLSLMPVGSKYRFWIPSQLGYGAEGAPGGTIGPDAMLTFDVELMGIVQ</sequence>
<protein>
    <recommendedName>
        <fullName evidence="6">Peptidyl-prolyl cis-trans isomerase</fullName>
        <ecNumber evidence="6">5.2.1.8</ecNumber>
    </recommendedName>
</protein>
<accession>A0A4Q1JXP2</accession>
<dbReference type="InterPro" id="IPR036944">
    <property type="entry name" value="PPIase_FKBP_N_sf"/>
</dbReference>
<evidence type="ECO:0000256" key="7">
    <source>
        <dbReference type="SAM" id="SignalP"/>
    </source>
</evidence>
<dbReference type="Gene3D" id="1.10.287.460">
    <property type="entry name" value="Peptidyl-prolyl cis-trans isomerase, FKBP-type, N-terminal domain"/>
    <property type="match status" value="2"/>
</dbReference>
<dbReference type="EMBL" id="SAWZ01000002">
    <property type="protein sequence ID" value="RXR07268.1"/>
    <property type="molecule type" value="Genomic_DNA"/>
</dbReference>
<feature type="domain" description="PPIase FKBP-type" evidence="8">
    <location>
        <begin position="221"/>
        <end position="308"/>
    </location>
</feature>
<dbReference type="EC" id="5.2.1.8" evidence="6"/>
<dbReference type="Gene3D" id="3.10.50.40">
    <property type="match status" value="1"/>
</dbReference>
<comment type="similarity">
    <text evidence="2 6">Belongs to the FKBP-type PPIase family.</text>
</comment>
<feature type="signal peptide" evidence="7">
    <location>
        <begin position="1"/>
        <end position="24"/>
    </location>
</feature>
<proteinExistence type="inferred from homology"/>
<evidence type="ECO:0000256" key="5">
    <source>
        <dbReference type="PROSITE-ProRule" id="PRU00277"/>
    </source>
</evidence>
<comment type="caution">
    <text evidence="9">The sequence shown here is derived from an EMBL/GenBank/DDBJ whole genome shotgun (WGS) entry which is preliminary data.</text>
</comment>
<dbReference type="AlphaFoldDB" id="A0A4Q1JXP2"/>
<keyword evidence="4 5" id="KW-0413">Isomerase</keyword>
<evidence type="ECO:0000259" key="8">
    <source>
        <dbReference type="PROSITE" id="PS50059"/>
    </source>
</evidence>
<evidence type="ECO:0000313" key="10">
    <source>
        <dbReference type="Proteomes" id="UP000289784"/>
    </source>
</evidence>
<dbReference type="PANTHER" id="PTHR43811:SF57">
    <property type="entry name" value="FKBP-TYPE PEPTIDYL-PROLYL CIS-TRANS ISOMERASE FKPA-RELATED"/>
    <property type="match status" value="1"/>
</dbReference>
<feature type="chain" id="PRO_5020836343" description="Peptidyl-prolyl cis-trans isomerase" evidence="7">
    <location>
        <begin position="25"/>
        <end position="309"/>
    </location>
</feature>
<dbReference type="Pfam" id="PF00254">
    <property type="entry name" value="FKBP_C"/>
    <property type="match status" value="1"/>
</dbReference>
<evidence type="ECO:0000256" key="6">
    <source>
        <dbReference type="RuleBase" id="RU003915"/>
    </source>
</evidence>
<keyword evidence="10" id="KW-1185">Reference proteome</keyword>
<reference evidence="9 10" key="1">
    <citation type="submission" date="2019-01" db="EMBL/GenBank/DDBJ databases">
        <title>Pseudoxanthomonas composti sp. nov., isolated from compost.</title>
        <authorList>
            <person name="Yang G."/>
        </authorList>
    </citation>
    <scope>NUCLEOTIDE SEQUENCE [LARGE SCALE GENOMIC DNA]</scope>
    <source>
        <strain evidence="9 10">GSS15</strain>
    </source>
</reference>
<dbReference type="PANTHER" id="PTHR43811">
    <property type="entry name" value="FKBP-TYPE PEPTIDYL-PROLYL CIS-TRANS ISOMERASE FKPA"/>
    <property type="match status" value="1"/>
</dbReference>
<dbReference type="OrthoDB" id="9814548at2"/>
<dbReference type="PROSITE" id="PS50059">
    <property type="entry name" value="FKBP_PPIASE"/>
    <property type="match status" value="1"/>
</dbReference>
<name>A0A4Q1JXP2_9GAMM</name>
<evidence type="ECO:0000256" key="4">
    <source>
        <dbReference type="ARBA" id="ARBA00023235"/>
    </source>
</evidence>
<dbReference type="Proteomes" id="UP000289784">
    <property type="component" value="Unassembled WGS sequence"/>
</dbReference>
<gene>
    <name evidence="9" type="ORF">EPA99_04950</name>
</gene>
<comment type="catalytic activity">
    <reaction evidence="1 5 6">
        <text>[protein]-peptidylproline (omega=180) = [protein]-peptidylproline (omega=0)</text>
        <dbReference type="Rhea" id="RHEA:16237"/>
        <dbReference type="Rhea" id="RHEA-COMP:10747"/>
        <dbReference type="Rhea" id="RHEA-COMP:10748"/>
        <dbReference type="ChEBI" id="CHEBI:83833"/>
        <dbReference type="ChEBI" id="CHEBI:83834"/>
        <dbReference type="EC" id="5.2.1.8"/>
    </reaction>
</comment>
<keyword evidence="7" id="KW-0732">Signal</keyword>
<dbReference type="InterPro" id="IPR000774">
    <property type="entry name" value="PPIase_FKBP_N"/>
</dbReference>
<dbReference type="GO" id="GO:0006457">
    <property type="term" value="P:protein folding"/>
    <property type="evidence" value="ECO:0007669"/>
    <property type="project" value="InterPro"/>
</dbReference>
<evidence type="ECO:0000256" key="2">
    <source>
        <dbReference type="ARBA" id="ARBA00006577"/>
    </source>
</evidence>
<dbReference type="Pfam" id="PF01346">
    <property type="entry name" value="FKBP_N"/>
    <property type="match status" value="2"/>
</dbReference>
<organism evidence="9 10">
    <name type="scientific">Pseudoxanthomonas composti</name>
    <dbReference type="NCBI Taxonomy" id="2137479"/>
    <lineage>
        <taxon>Bacteria</taxon>
        <taxon>Pseudomonadati</taxon>
        <taxon>Pseudomonadota</taxon>
        <taxon>Gammaproteobacteria</taxon>
        <taxon>Lysobacterales</taxon>
        <taxon>Lysobacteraceae</taxon>
        <taxon>Pseudoxanthomonas</taxon>
    </lineage>
</organism>
<dbReference type="GO" id="GO:0003755">
    <property type="term" value="F:peptidyl-prolyl cis-trans isomerase activity"/>
    <property type="evidence" value="ECO:0007669"/>
    <property type="project" value="UniProtKB-UniRule"/>
</dbReference>
<evidence type="ECO:0000256" key="3">
    <source>
        <dbReference type="ARBA" id="ARBA00023110"/>
    </source>
</evidence>
<dbReference type="SUPFAM" id="SSF54534">
    <property type="entry name" value="FKBP-like"/>
    <property type="match status" value="1"/>
</dbReference>
<dbReference type="InterPro" id="IPR001179">
    <property type="entry name" value="PPIase_FKBP_dom"/>
</dbReference>